<evidence type="ECO:0000256" key="7">
    <source>
        <dbReference type="ARBA" id="ARBA00023136"/>
    </source>
</evidence>
<organism evidence="9 10">
    <name type="scientific">Clostridium intestinale</name>
    <dbReference type="NCBI Taxonomy" id="36845"/>
    <lineage>
        <taxon>Bacteria</taxon>
        <taxon>Bacillati</taxon>
        <taxon>Bacillota</taxon>
        <taxon>Clostridia</taxon>
        <taxon>Eubacteriales</taxon>
        <taxon>Clostridiaceae</taxon>
        <taxon>Clostridium</taxon>
    </lineage>
</organism>
<evidence type="ECO:0000256" key="8">
    <source>
        <dbReference type="SAM" id="Phobius"/>
    </source>
</evidence>
<evidence type="ECO:0000313" key="10">
    <source>
        <dbReference type="Proteomes" id="UP000512286"/>
    </source>
</evidence>
<keyword evidence="7 8" id="KW-0472">Membrane</keyword>
<evidence type="ECO:0000256" key="6">
    <source>
        <dbReference type="ARBA" id="ARBA00022989"/>
    </source>
</evidence>
<dbReference type="PANTHER" id="PTHR42810:SF4">
    <property type="entry name" value="URIC ACID TRANSPORTER UACT"/>
    <property type="match status" value="1"/>
</dbReference>
<dbReference type="AlphaFoldDB" id="A0A7D7A106"/>
<keyword evidence="4" id="KW-1003">Cell membrane</keyword>
<feature type="transmembrane region" description="Helical" evidence="8">
    <location>
        <begin position="376"/>
        <end position="396"/>
    </location>
</feature>
<feature type="transmembrane region" description="Helical" evidence="8">
    <location>
        <begin position="101"/>
        <end position="119"/>
    </location>
</feature>
<evidence type="ECO:0000313" key="9">
    <source>
        <dbReference type="EMBL" id="QLY80335.1"/>
    </source>
</evidence>
<dbReference type="NCBIfam" id="TIGR00801">
    <property type="entry name" value="ncs2"/>
    <property type="match status" value="1"/>
</dbReference>
<evidence type="ECO:0000256" key="2">
    <source>
        <dbReference type="ARBA" id="ARBA00008821"/>
    </source>
</evidence>
<keyword evidence="5 8" id="KW-0812">Transmembrane</keyword>
<keyword evidence="3" id="KW-0813">Transport</keyword>
<dbReference type="Proteomes" id="UP000512286">
    <property type="component" value="Chromosome"/>
</dbReference>
<feature type="transmembrane region" description="Helical" evidence="8">
    <location>
        <begin position="38"/>
        <end position="65"/>
    </location>
</feature>
<feature type="transmembrane region" description="Helical" evidence="8">
    <location>
        <begin position="126"/>
        <end position="148"/>
    </location>
</feature>
<evidence type="ECO:0000256" key="1">
    <source>
        <dbReference type="ARBA" id="ARBA00004651"/>
    </source>
</evidence>
<evidence type="ECO:0000256" key="3">
    <source>
        <dbReference type="ARBA" id="ARBA00022448"/>
    </source>
</evidence>
<dbReference type="Pfam" id="PF00860">
    <property type="entry name" value="Xan_ur_permease"/>
    <property type="match status" value="1"/>
</dbReference>
<comment type="similarity">
    <text evidence="2">Belongs to the nucleobase:cation symporter-2 (NCS2) (TC 2.A.40) family.</text>
</comment>
<sequence length="430" mass="45152">MNNEQLQVSVVDVNESVPLKRAIPLSIQHLFAMFGSSVLVPILFGIDPATVLFFNGIGTLLYAFLTKKKIPAYLGSSFAYLAPVFLLYSEGYTFQHAQGGFVVSGLIFATIAIIVKFTGTGWINKLFPPAAMGAIVTIIGLELAPTAADMAGFAVGGSNNPEFSNPKWILVSMITLAAVILSSVLLRGFLKVIPILIGVVVGYVAAYANGLVDFTTLGQASFFVTPDINIAKFDFTAIMTILPATFVVVAEHIGHLAVTSSIVGKDLSEDPGLHRSLLGDGLSTALSGFFGSVPTTTYGENIGVMALTKVYSVYVICGAGLISIVLGFSGKLSALISSIPVPVIGGVSLLLFGTIATSGLRTFIEKGVDFAKSRNLILTSVIFVIGLSGITVKLGAVELKGMGLATIVAMILSVSFMIFDSLGIMNEKED</sequence>
<proteinExistence type="inferred from homology"/>
<reference evidence="9 10" key="1">
    <citation type="submission" date="2020-07" db="EMBL/GenBank/DDBJ databases">
        <title>Electron transfer.</title>
        <authorList>
            <person name="Huang L."/>
            <person name="Liu X."/>
            <person name="Zhou S."/>
        </authorList>
    </citation>
    <scope>NUCLEOTIDE SEQUENCE [LARGE SCALE GENOMIC DNA]</scope>
    <source>
        <strain evidence="9 10">Lx1</strain>
    </source>
</reference>
<name>A0A7D7A106_9CLOT</name>
<feature type="transmembrane region" description="Helical" evidence="8">
    <location>
        <begin position="193"/>
        <end position="210"/>
    </location>
</feature>
<comment type="subcellular location">
    <subcellularLocation>
        <location evidence="1">Cell membrane</location>
        <topology evidence="1">Multi-pass membrane protein</topology>
    </subcellularLocation>
</comment>
<dbReference type="RefSeq" id="WP_181602195.1">
    <property type="nucleotide sequence ID" value="NZ_CP059378.1"/>
</dbReference>
<feature type="transmembrane region" description="Helical" evidence="8">
    <location>
        <begin position="168"/>
        <end position="186"/>
    </location>
</feature>
<feature type="transmembrane region" description="Helical" evidence="8">
    <location>
        <begin position="341"/>
        <end position="364"/>
    </location>
</feature>
<dbReference type="InterPro" id="IPR006043">
    <property type="entry name" value="NCS2"/>
</dbReference>
<dbReference type="InterPro" id="IPR006042">
    <property type="entry name" value="Xan_ur_permease"/>
</dbReference>
<dbReference type="PANTHER" id="PTHR42810">
    <property type="entry name" value="PURINE PERMEASE C1399.01C-RELATED"/>
    <property type="match status" value="1"/>
</dbReference>
<dbReference type="KEGG" id="cint:HZF06_01765"/>
<protein>
    <submittedName>
        <fullName evidence="9">Uracil permease</fullName>
    </submittedName>
</protein>
<keyword evidence="6 8" id="KW-1133">Transmembrane helix</keyword>
<accession>A0A7D7A106</accession>
<dbReference type="PROSITE" id="PS01116">
    <property type="entry name" value="XANTH_URACIL_PERMASE"/>
    <property type="match status" value="1"/>
</dbReference>
<dbReference type="GO" id="GO:0042907">
    <property type="term" value="F:xanthine transmembrane transporter activity"/>
    <property type="evidence" value="ECO:0007669"/>
    <property type="project" value="TreeGrafter"/>
</dbReference>
<feature type="transmembrane region" description="Helical" evidence="8">
    <location>
        <begin position="311"/>
        <end position="329"/>
    </location>
</feature>
<gene>
    <name evidence="9" type="primary">uraA</name>
    <name evidence="9" type="ORF">HZF06_01765</name>
</gene>
<evidence type="ECO:0000256" key="4">
    <source>
        <dbReference type="ARBA" id="ARBA00022475"/>
    </source>
</evidence>
<evidence type="ECO:0000256" key="5">
    <source>
        <dbReference type="ARBA" id="ARBA00022692"/>
    </source>
</evidence>
<dbReference type="NCBIfam" id="NF007995">
    <property type="entry name" value="PRK10720.1"/>
    <property type="match status" value="1"/>
</dbReference>
<dbReference type="GO" id="GO:0005886">
    <property type="term" value="C:plasma membrane"/>
    <property type="evidence" value="ECO:0007669"/>
    <property type="project" value="UniProtKB-SubCell"/>
</dbReference>
<dbReference type="EMBL" id="CP059378">
    <property type="protein sequence ID" value="QLY80335.1"/>
    <property type="molecule type" value="Genomic_DNA"/>
</dbReference>
<feature type="transmembrane region" description="Helical" evidence="8">
    <location>
        <begin position="72"/>
        <end position="89"/>
    </location>
</feature>
<feature type="transmembrane region" description="Helical" evidence="8">
    <location>
        <begin position="230"/>
        <end position="250"/>
    </location>
</feature>
<feature type="transmembrane region" description="Helical" evidence="8">
    <location>
        <begin position="402"/>
        <end position="425"/>
    </location>
</feature>